<keyword evidence="2" id="KW-1133">Transmembrane helix</keyword>
<accession>A0A1F4ZUL3</accession>
<evidence type="ECO:0000256" key="1">
    <source>
        <dbReference type="SAM" id="MobiDB-lite"/>
    </source>
</evidence>
<dbReference type="InterPro" id="IPR011448">
    <property type="entry name" value="DUF1554"/>
</dbReference>
<name>A0A1F4ZUL3_9BACT</name>
<evidence type="ECO:0000313" key="5">
    <source>
        <dbReference type="Proteomes" id="UP000176424"/>
    </source>
</evidence>
<keyword evidence="2" id="KW-0472">Membrane</keyword>
<dbReference type="SUPFAM" id="SSF56436">
    <property type="entry name" value="C-type lectin-like"/>
    <property type="match status" value="1"/>
</dbReference>
<evidence type="ECO:0000256" key="2">
    <source>
        <dbReference type="SAM" id="Phobius"/>
    </source>
</evidence>
<evidence type="ECO:0000313" key="4">
    <source>
        <dbReference type="EMBL" id="OGD09137.1"/>
    </source>
</evidence>
<comment type="caution">
    <text evidence="4">The sequence shown here is derived from an EMBL/GenBank/DDBJ whole genome shotgun (WGS) entry which is preliminary data.</text>
</comment>
<sequence>MEEPSSVQPPPVDTPSITVPSPVPKKSLKPLIPLLILVGFLPLGVGAVMLRQSMSGQAAFFTRPCSTKIASVRIHPGQASTTVNGLPIYLSALAYDNKGLPIWKGVVYEWGISSSNSIGNLVPDNQTAVFTPANPGSGDIYVIGQYCKKKATGSALVTVLQAEPAPTPAPLPTVGPSPRPTPTLAPTPTPLASKQVFITSTLYNGNLGGLSGADAKCQTQAIAANLSGTWKAWLSDNTTSATSRLSHSNLPYAMVNGTIIANNWTDLTDGTLASSLIIDENGSMHGNYVWTGTNEFGAINDPNISKCSDWTALSNDSPSGPAGHSGYTDYQWTRYRLMDNCASLHALYCFEQ</sequence>
<dbReference type="Pfam" id="PF07588">
    <property type="entry name" value="DUF1554"/>
    <property type="match status" value="1"/>
</dbReference>
<reference evidence="4 5" key="1">
    <citation type="journal article" date="2016" name="Nat. Commun.">
        <title>Thousands of microbial genomes shed light on interconnected biogeochemical processes in an aquifer system.</title>
        <authorList>
            <person name="Anantharaman K."/>
            <person name="Brown C.T."/>
            <person name="Hug L.A."/>
            <person name="Sharon I."/>
            <person name="Castelle C.J."/>
            <person name="Probst A.J."/>
            <person name="Thomas B.C."/>
            <person name="Singh A."/>
            <person name="Wilkins M.J."/>
            <person name="Karaoz U."/>
            <person name="Brodie E.L."/>
            <person name="Williams K.H."/>
            <person name="Hubbard S.S."/>
            <person name="Banfield J.F."/>
        </authorList>
    </citation>
    <scope>NUCLEOTIDE SEQUENCE [LARGE SCALE GENOMIC DNA]</scope>
</reference>
<feature type="domain" description="DUF1554" evidence="3">
    <location>
        <begin position="201"/>
        <end position="323"/>
    </location>
</feature>
<protein>
    <recommendedName>
        <fullName evidence="3">DUF1554 domain-containing protein</fullName>
    </recommendedName>
</protein>
<dbReference type="STRING" id="1797263.A2397_01570"/>
<dbReference type="AlphaFoldDB" id="A0A1F4ZUL3"/>
<dbReference type="EMBL" id="MEXR01000038">
    <property type="protein sequence ID" value="OGD09137.1"/>
    <property type="molecule type" value="Genomic_DNA"/>
</dbReference>
<dbReference type="Proteomes" id="UP000176424">
    <property type="component" value="Unassembled WGS sequence"/>
</dbReference>
<dbReference type="InterPro" id="IPR016187">
    <property type="entry name" value="CTDL_fold"/>
</dbReference>
<feature type="transmembrane region" description="Helical" evidence="2">
    <location>
        <begin position="31"/>
        <end position="50"/>
    </location>
</feature>
<feature type="region of interest" description="Disordered" evidence="1">
    <location>
        <begin position="1"/>
        <end position="20"/>
    </location>
</feature>
<keyword evidence="2" id="KW-0812">Transmembrane</keyword>
<gene>
    <name evidence="4" type="ORF">A2397_01570</name>
</gene>
<dbReference type="InterPro" id="IPR016186">
    <property type="entry name" value="C-type_lectin-like/link_sf"/>
</dbReference>
<organism evidence="4 5">
    <name type="scientific">Candidatus Amesbacteria bacterium RIFOXYB1_FULL_44_23</name>
    <dbReference type="NCBI Taxonomy" id="1797263"/>
    <lineage>
        <taxon>Bacteria</taxon>
        <taxon>Candidatus Amesiibacteriota</taxon>
    </lineage>
</organism>
<dbReference type="Gene3D" id="3.10.100.10">
    <property type="entry name" value="Mannose-Binding Protein A, subunit A"/>
    <property type="match status" value="1"/>
</dbReference>
<evidence type="ECO:0000259" key="3">
    <source>
        <dbReference type="Pfam" id="PF07588"/>
    </source>
</evidence>
<proteinExistence type="predicted"/>